<feature type="domain" description="Histidine kinase" evidence="15">
    <location>
        <begin position="225"/>
        <end position="439"/>
    </location>
</feature>
<dbReference type="GO" id="GO:0000155">
    <property type="term" value="F:phosphorelay sensor kinase activity"/>
    <property type="evidence" value="ECO:0007669"/>
    <property type="project" value="InterPro"/>
</dbReference>
<dbReference type="InterPro" id="IPR036890">
    <property type="entry name" value="HATPase_C_sf"/>
</dbReference>
<dbReference type="Gene3D" id="1.10.287.130">
    <property type="match status" value="1"/>
</dbReference>
<evidence type="ECO:0000256" key="10">
    <source>
        <dbReference type="ARBA" id="ARBA00022840"/>
    </source>
</evidence>
<keyword evidence="10" id="KW-0067">ATP-binding</keyword>
<keyword evidence="6" id="KW-0808">Transferase</keyword>
<dbReference type="PRINTS" id="PR00344">
    <property type="entry name" value="BCTRLSENSOR"/>
</dbReference>
<name>A0A5D3YJB7_9BACT</name>
<dbReference type="InterPro" id="IPR005467">
    <property type="entry name" value="His_kinase_dom"/>
</dbReference>
<evidence type="ECO:0000256" key="1">
    <source>
        <dbReference type="ARBA" id="ARBA00000085"/>
    </source>
</evidence>
<dbReference type="EMBL" id="VNHY01000002">
    <property type="protein sequence ID" value="TYP93608.1"/>
    <property type="molecule type" value="Genomic_DNA"/>
</dbReference>
<dbReference type="PROSITE" id="PS50109">
    <property type="entry name" value="HIS_KIN"/>
    <property type="match status" value="1"/>
</dbReference>
<evidence type="ECO:0000256" key="2">
    <source>
        <dbReference type="ARBA" id="ARBA00004651"/>
    </source>
</evidence>
<evidence type="ECO:0000256" key="7">
    <source>
        <dbReference type="ARBA" id="ARBA00022692"/>
    </source>
</evidence>
<dbReference type="EC" id="2.7.13.3" evidence="3"/>
<dbReference type="InterPro" id="IPR003661">
    <property type="entry name" value="HisK_dim/P_dom"/>
</dbReference>
<dbReference type="GO" id="GO:0005524">
    <property type="term" value="F:ATP binding"/>
    <property type="evidence" value="ECO:0007669"/>
    <property type="project" value="UniProtKB-KW"/>
</dbReference>
<dbReference type="Gene3D" id="3.30.565.10">
    <property type="entry name" value="Histidine kinase-like ATPase, C-terminal domain"/>
    <property type="match status" value="1"/>
</dbReference>
<evidence type="ECO:0000256" key="11">
    <source>
        <dbReference type="ARBA" id="ARBA00022989"/>
    </source>
</evidence>
<dbReference type="GO" id="GO:0005886">
    <property type="term" value="C:plasma membrane"/>
    <property type="evidence" value="ECO:0007669"/>
    <property type="project" value="UniProtKB-SubCell"/>
</dbReference>
<evidence type="ECO:0000256" key="3">
    <source>
        <dbReference type="ARBA" id="ARBA00012438"/>
    </source>
</evidence>
<dbReference type="InterPro" id="IPR050398">
    <property type="entry name" value="HssS/ArlS-like"/>
</dbReference>
<feature type="transmembrane region" description="Helical" evidence="14">
    <location>
        <begin position="136"/>
        <end position="158"/>
    </location>
</feature>
<dbReference type="PANTHER" id="PTHR45528">
    <property type="entry name" value="SENSOR HISTIDINE KINASE CPXA"/>
    <property type="match status" value="1"/>
</dbReference>
<evidence type="ECO:0000256" key="12">
    <source>
        <dbReference type="ARBA" id="ARBA00023012"/>
    </source>
</evidence>
<evidence type="ECO:0000256" key="8">
    <source>
        <dbReference type="ARBA" id="ARBA00022741"/>
    </source>
</evidence>
<evidence type="ECO:0000256" key="6">
    <source>
        <dbReference type="ARBA" id="ARBA00022679"/>
    </source>
</evidence>
<dbReference type="PANTHER" id="PTHR45528:SF1">
    <property type="entry name" value="SENSOR HISTIDINE KINASE CPXA"/>
    <property type="match status" value="1"/>
</dbReference>
<evidence type="ECO:0000256" key="9">
    <source>
        <dbReference type="ARBA" id="ARBA00022777"/>
    </source>
</evidence>
<keyword evidence="4" id="KW-1003">Cell membrane</keyword>
<keyword evidence="8" id="KW-0547">Nucleotide-binding</keyword>
<dbReference type="Pfam" id="PF02518">
    <property type="entry name" value="HATPase_c"/>
    <property type="match status" value="1"/>
</dbReference>
<protein>
    <recommendedName>
        <fullName evidence="3">histidine kinase</fullName>
        <ecNumber evidence="3">2.7.13.3</ecNumber>
    </recommendedName>
</protein>
<keyword evidence="18" id="KW-1185">Reference proteome</keyword>
<evidence type="ECO:0000259" key="16">
    <source>
        <dbReference type="PROSITE" id="PS50885"/>
    </source>
</evidence>
<keyword evidence="11 14" id="KW-1133">Transmembrane helix</keyword>
<dbReference type="SMART" id="SM00387">
    <property type="entry name" value="HATPase_c"/>
    <property type="match status" value="1"/>
</dbReference>
<evidence type="ECO:0000259" key="15">
    <source>
        <dbReference type="PROSITE" id="PS50109"/>
    </source>
</evidence>
<dbReference type="AlphaFoldDB" id="A0A5D3YJB7"/>
<dbReference type="InterPro" id="IPR003594">
    <property type="entry name" value="HATPase_dom"/>
</dbReference>
<dbReference type="Pfam" id="PF00512">
    <property type="entry name" value="HisKA"/>
    <property type="match status" value="1"/>
</dbReference>
<feature type="domain" description="HAMP" evidence="16">
    <location>
        <begin position="164"/>
        <end position="217"/>
    </location>
</feature>
<evidence type="ECO:0000256" key="14">
    <source>
        <dbReference type="SAM" id="Phobius"/>
    </source>
</evidence>
<comment type="caution">
    <text evidence="17">The sequence shown here is derived from an EMBL/GenBank/DDBJ whole genome shotgun (WGS) entry which is preliminary data.</text>
</comment>
<dbReference type="InterPro" id="IPR003660">
    <property type="entry name" value="HAMP_dom"/>
</dbReference>
<keyword evidence="9 17" id="KW-0418">Kinase</keyword>
<gene>
    <name evidence="17" type="ORF">LX73_1314</name>
</gene>
<evidence type="ECO:0000313" key="18">
    <source>
        <dbReference type="Proteomes" id="UP000324595"/>
    </source>
</evidence>
<keyword evidence="12" id="KW-0902">Two-component regulatory system</keyword>
<organism evidence="17 18">
    <name type="scientific">Fodinibius salinus</name>
    <dbReference type="NCBI Taxonomy" id="860790"/>
    <lineage>
        <taxon>Bacteria</taxon>
        <taxon>Pseudomonadati</taxon>
        <taxon>Balneolota</taxon>
        <taxon>Balneolia</taxon>
        <taxon>Balneolales</taxon>
        <taxon>Balneolaceae</taxon>
        <taxon>Fodinibius</taxon>
    </lineage>
</organism>
<dbReference type="SMART" id="SM00388">
    <property type="entry name" value="HisKA"/>
    <property type="match status" value="1"/>
</dbReference>
<dbReference type="PROSITE" id="PS50885">
    <property type="entry name" value="HAMP"/>
    <property type="match status" value="1"/>
</dbReference>
<comment type="catalytic activity">
    <reaction evidence="1">
        <text>ATP + protein L-histidine = ADP + protein N-phospho-L-histidine.</text>
        <dbReference type="EC" id="2.7.13.3"/>
    </reaction>
</comment>
<feature type="transmembrane region" description="Helical" evidence="14">
    <location>
        <begin position="7"/>
        <end position="30"/>
    </location>
</feature>
<sequence length="439" mass="49743">MKLNNKILLSNLVLSVIIFLITSIGMYYLVNDTVYDELDNHLIQHKIDLMNQVQGDPASVGQVQELGGLGSYEWIDIYPYEGEVKLNANNFTTLDTTRNPDEVSSEAYRRLATTISVNDRYYTVKIYEEVAAWQNISMTILVSVLAGLLIWILLLYLLNQMVFDRILTPFYDTVDTLETISDPTDFEEKFPDSTTYEVKVLNDALNTMLNQVRSSFEDQKKFIQNASHELLTPLSIIRQKAEKILSNADNCSQQTLRAASEIQQTTVRLSRLSNALLLISRVENKQYELDEQIDINAVSNEVLEELDDFIKLKSITVEKDFENDITIQGNKELIHSAIYNIVQNAVKFSPERSTIHIQTNAGSEQEELVVSDQGPGIPDELKKSLFDRFKKEQDHLNKLGKNNGNGLGLSLVKSICKLHGFGYRAENKNGSGAKITLQF</sequence>
<dbReference type="SUPFAM" id="SSF47384">
    <property type="entry name" value="Homodimeric domain of signal transducing histidine kinase"/>
    <property type="match status" value="1"/>
</dbReference>
<dbReference type="InterPro" id="IPR004358">
    <property type="entry name" value="Sig_transdc_His_kin-like_C"/>
</dbReference>
<evidence type="ECO:0000313" key="17">
    <source>
        <dbReference type="EMBL" id="TYP93608.1"/>
    </source>
</evidence>
<dbReference type="SUPFAM" id="SSF55874">
    <property type="entry name" value="ATPase domain of HSP90 chaperone/DNA topoisomerase II/histidine kinase"/>
    <property type="match status" value="1"/>
</dbReference>
<reference evidence="17 18" key="1">
    <citation type="submission" date="2019-07" db="EMBL/GenBank/DDBJ databases">
        <title>Genomic Encyclopedia of Archaeal and Bacterial Type Strains, Phase II (KMG-II): from individual species to whole genera.</title>
        <authorList>
            <person name="Goeker M."/>
        </authorList>
    </citation>
    <scope>NUCLEOTIDE SEQUENCE [LARGE SCALE GENOMIC DNA]</scope>
    <source>
        <strain evidence="17 18">DSM 21935</strain>
    </source>
</reference>
<dbReference type="InterPro" id="IPR036097">
    <property type="entry name" value="HisK_dim/P_sf"/>
</dbReference>
<evidence type="ECO:0000256" key="4">
    <source>
        <dbReference type="ARBA" id="ARBA00022475"/>
    </source>
</evidence>
<accession>A0A5D3YJB7</accession>
<dbReference type="Proteomes" id="UP000324595">
    <property type="component" value="Unassembled WGS sequence"/>
</dbReference>
<evidence type="ECO:0000256" key="13">
    <source>
        <dbReference type="ARBA" id="ARBA00023136"/>
    </source>
</evidence>
<evidence type="ECO:0000256" key="5">
    <source>
        <dbReference type="ARBA" id="ARBA00022553"/>
    </source>
</evidence>
<keyword evidence="13 14" id="KW-0472">Membrane</keyword>
<proteinExistence type="predicted"/>
<comment type="subcellular location">
    <subcellularLocation>
        <location evidence="2">Cell membrane</location>
        <topology evidence="2">Multi-pass membrane protein</topology>
    </subcellularLocation>
</comment>
<keyword evidence="5" id="KW-0597">Phosphoprotein</keyword>
<dbReference type="CDD" id="cd00082">
    <property type="entry name" value="HisKA"/>
    <property type="match status" value="1"/>
</dbReference>
<dbReference type="Gene3D" id="6.10.340.10">
    <property type="match status" value="1"/>
</dbReference>
<keyword evidence="7 14" id="KW-0812">Transmembrane</keyword>